<dbReference type="AlphaFoldDB" id="A0AAD5ZBS2"/>
<dbReference type="PANTHER" id="PTHR11514:SF115">
    <property type="entry name" value="TRANSCRIPTION FACTOR"/>
    <property type="match status" value="1"/>
</dbReference>
<dbReference type="InterPro" id="IPR045084">
    <property type="entry name" value="AIB/MYC-like"/>
</dbReference>
<dbReference type="GO" id="GO:0005634">
    <property type="term" value="C:nucleus"/>
    <property type="evidence" value="ECO:0007669"/>
    <property type="project" value="UniProtKB-SubCell"/>
</dbReference>
<keyword evidence="3 5" id="KW-0804">Transcription</keyword>
<organism evidence="8 9">
    <name type="scientific">Rhynchospora tenuis</name>
    <dbReference type="NCBI Taxonomy" id="198213"/>
    <lineage>
        <taxon>Eukaryota</taxon>
        <taxon>Viridiplantae</taxon>
        <taxon>Streptophyta</taxon>
        <taxon>Embryophyta</taxon>
        <taxon>Tracheophyta</taxon>
        <taxon>Spermatophyta</taxon>
        <taxon>Magnoliopsida</taxon>
        <taxon>Liliopsida</taxon>
        <taxon>Poales</taxon>
        <taxon>Cyperaceae</taxon>
        <taxon>Cyperoideae</taxon>
        <taxon>Rhynchosporeae</taxon>
        <taxon>Rhynchospora</taxon>
    </lineage>
</organism>
<accession>A0AAD5ZBS2</accession>
<comment type="similarity">
    <text evidence="1">Belongs to the bHLH protein family.</text>
</comment>
<dbReference type="InterPro" id="IPR011598">
    <property type="entry name" value="bHLH_dom"/>
</dbReference>
<reference evidence="8 9" key="1">
    <citation type="journal article" date="2022" name="Cell">
        <title>Repeat-based holocentromeres influence genome architecture and karyotype evolution.</title>
        <authorList>
            <person name="Hofstatter P.G."/>
            <person name="Thangavel G."/>
            <person name="Lux T."/>
            <person name="Neumann P."/>
            <person name="Vondrak T."/>
            <person name="Novak P."/>
            <person name="Zhang M."/>
            <person name="Costa L."/>
            <person name="Castellani M."/>
            <person name="Scott A."/>
            <person name="Toegelov H."/>
            <person name="Fuchs J."/>
            <person name="Mata-Sucre Y."/>
            <person name="Dias Y."/>
            <person name="Vanzela A.L.L."/>
            <person name="Huettel B."/>
            <person name="Almeida C.C.S."/>
            <person name="Simkova H."/>
            <person name="Souza G."/>
            <person name="Pedrosa-Harand A."/>
            <person name="Macas J."/>
            <person name="Mayer K.F.X."/>
            <person name="Houben A."/>
            <person name="Marques A."/>
        </authorList>
    </citation>
    <scope>NUCLEOTIDE SEQUENCE [LARGE SCALE GENOMIC DNA]</scope>
    <source>
        <strain evidence="8">RhyTen1mFocal</strain>
    </source>
</reference>
<keyword evidence="4 5" id="KW-0539">Nucleus</keyword>
<evidence type="ECO:0000256" key="2">
    <source>
        <dbReference type="ARBA" id="ARBA00023015"/>
    </source>
</evidence>
<evidence type="ECO:0000256" key="5">
    <source>
        <dbReference type="RuleBase" id="RU369104"/>
    </source>
</evidence>
<sequence length="421" mass="47134">MQDLQFSGANTLMASYPSARTTPTLPEKLQLLLFNQPDWWVYAIFWRSFENSKAHVLSFGNGHYRGKHELYQKETQKPYNPFISIITDNVINVSTGTHTGIDDDEVEWFYALSLRYSVGTTDVLASPARAYLSQTPIWLAGAQALVGECGCERSRQAQIHGMETIVWVPVPGGVLELASCDLIPENKVLIQQAIAILNNHTNASHVTGFSNGTALLSSLNSEHSGYEDSERKSKKRLRKSRIMQHPPMNNVEAERQRRYKLNHLLYTLRSVVPNVSRMDKSSLLADAVEYIKELRERVDALEAEAKRVKSEAVVDFVADPALMVISSTNAISSPIRTELEMRVFGQEALIRLQSNGGSRTHAPARLMDALREMDMLVHHASVSTVKDVMVQDVAVKLPYGATQEEDNIRSALLEKLENSLI</sequence>
<dbReference type="GO" id="GO:0046983">
    <property type="term" value="F:protein dimerization activity"/>
    <property type="evidence" value="ECO:0007669"/>
    <property type="project" value="InterPro"/>
</dbReference>
<keyword evidence="2 5" id="KW-0805">Transcription regulation</keyword>
<comment type="caution">
    <text evidence="8">The sequence shown here is derived from an EMBL/GenBank/DDBJ whole genome shotgun (WGS) entry which is preliminary data.</text>
</comment>
<dbReference type="SUPFAM" id="SSF47459">
    <property type="entry name" value="HLH, helix-loop-helix DNA-binding domain"/>
    <property type="match status" value="1"/>
</dbReference>
<feature type="coiled-coil region" evidence="6">
    <location>
        <begin position="284"/>
        <end position="311"/>
    </location>
</feature>
<dbReference type="GO" id="GO:0000976">
    <property type="term" value="F:transcription cis-regulatory region binding"/>
    <property type="evidence" value="ECO:0007669"/>
    <property type="project" value="TreeGrafter"/>
</dbReference>
<dbReference type="InterPro" id="IPR036638">
    <property type="entry name" value="HLH_DNA-bd_sf"/>
</dbReference>
<evidence type="ECO:0000313" key="8">
    <source>
        <dbReference type="EMBL" id="KAJ3690626.1"/>
    </source>
</evidence>
<proteinExistence type="inferred from homology"/>
<dbReference type="GO" id="GO:0003700">
    <property type="term" value="F:DNA-binding transcription factor activity"/>
    <property type="evidence" value="ECO:0007669"/>
    <property type="project" value="InterPro"/>
</dbReference>
<dbReference type="Gene3D" id="4.10.280.10">
    <property type="entry name" value="Helix-loop-helix DNA-binding domain"/>
    <property type="match status" value="1"/>
</dbReference>
<dbReference type="Proteomes" id="UP001210211">
    <property type="component" value="Unassembled WGS sequence"/>
</dbReference>
<dbReference type="Pfam" id="PF00010">
    <property type="entry name" value="HLH"/>
    <property type="match status" value="1"/>
</dbReference>
<dbReference type="PANTHER" id="PTHR11514">
    <property type="entry name" value="MYC"/>
    <property type="match status" value="1"/>
</dbReference>
<keyword evidence="6" id="KW-0175">Coiled coil</keyword>
<feature type="domain" description="BHLH" evidence="7">
    <location>
        <begin position="245"/>
        <end position="294"/>
    </location>
</feature>
<evidence type="ECO:0000256" key="1">
    <source>
        <dbReference type="ARBA" id="ARBA00005510"/>
    </source>
</evidence>
<dbReference type="Pfam" id="PF14215">
    <property type="entry name" value="bHLH-MYC_N"/>
    <property type="match status" value="1"/>
</dbReference>
<evidence type="ECO:0000313" key="9">
    <source>
        <dbReference type="Proteomes" id="UP001210211"/>
    </source>
</evidence>
<evidence type="ECO:0000256" key="3">
    <source>
        <dbReference type="ARBA" id="ARBA00023163"/>
    </source>
</evidence>
<dbReference type="SMART" id="SM00353">
    <property type="entry name" value="HLH"/>
    <property type="match status" value="1"/>
</dbReference>
<evidence type="ECO:0000259" key="7">
    <source>
        <dbReference type="PROSITE" id="PS50888"/>
    </source>
</evidence>
<keyword evidence="9" id="KW-1185">Reference proteome</keyword>
<dbReference type="PROSITE" id="PS50888">
    <property type="entry name" value="BHLH"/>
    <property type="match status" value="1"/>
</dbReference>
<comment type="subcellular location">
    <subcellularLocation>
        <location evidence="5">Nucleus</location>
    </subcellularLocation>
</comment>
<protein>
    <recommendedName>
        <fullName evidence="5">Transcription factor</fullName>
        <shortName evidence="5">bHLH transcription factor</shortName>
    </recommendedName>
    <alternativeName>
        <fullName evidence="5">Basic helix-loop-helix protein</fullName>
    </alternativeName>
</protein>
<name>A0AAD5ZBS2_9POAL</name>
<dbReference type="InterPro" id="IPR025610">
    <property type="entry name" value="MYC/MYB_N"/>
</dbReference>
<evidence type="ECO:0000256" key="4">
    <source>
        <dbReference type="ARBA" id="ARBA00023242"/>
    </source>
</evidence>
<dbReference type="EMBL" id="JAMRDG010000002">
    <property type="protein sequence ID" value="KAJ3690626.1"/>
    <property type="molecule type" value="Genomic_DNA"/>
</dbReference>
<gene>
    <name evidence="8" type="ORF">LUZ61_019790</name>
</gene>
<evidence type="ECO:0000256" key="6">
    <source>
        <dbReference type="SAM" id="Coils"/>
    </source>
</evidence>